<dbReference type="EMBL" id="KB743459">
    <property type="protein sequence ID" value="EOA98588.1"/>
    <property type="molecule type" value="Genomic_DNA"/>
</dbReference>
<evidence type="ECO:0000313" key="2">
    <source>
        <dbReference type="EMBL" id="EOA98588.1"/>
    </source>
</evidence>
<evidence type="ECO:0000256" key="1">
    <source>
        <dbReference type="SAM" id="MobiDB-lite"/>
    </source>
</evidence>
<reference evidence="3" key="1">
    <citation type="journal article" date="2013" name="Nat. Genet.">
        <title>The duck genome and transcriptome provide insight into an avian influenza virus reservoir species.</title>
        <authorList>
            <person name="Huang Y."/>
            <person name="Li Y."/>
            <person name="Burt D.W."/>
            <person name="Chen H."/>
            <person name="Zhang Y."/>
            <person name="Qian W."/>
            <person name="Kim H."/>
            <person name="Gan S."/>
            <person name="Zhao Y."/>
            <person name="Li J."/>
            <person name="Yi K."/>
            <person name="Feng H."/>
            <person name="Zhu P."/>
            <person name="Li B."/>
            <person name="Liu Q."/>
            <person name="Fairley S."/>
            <person name="Magor K.E."/>
            <person name="Du Z."/>
            <person name="Hu X."/>
            <person name="Goodman L."/>
            <person name="Tafer H."/>
            <person name="Vignal A."/>
            <person name="Lee T."/>
            <person name="Kim K.W."/>
            <person name="Sheng Z."/>
            <person name="An Y."/>
            <person name="Searle S."/>
            <person name="Herrero J."/>
            <person name="Groenen M.A."/>
            <person name="Crooijmans R.P."/>
            <person name="Faraut T."/>
            <person name="Cai Q."/>
            <person name="Webster R.G."/>
            <person name="Aldridge J.R."/>
            <person name="Warren W.C."/>
            <person name="Bartschat S."/>
            <person name="Kehr S."/>
            <person name="Marz M."/>
            <person name="Stadler P.F."/>
            <person name="Smith J."/>
            <person name="Kraus R.H."/>
            <person name="Zhao Y."/>
            <person name="Ren L."/>
            <person name="Fei J."/>
            <person name="Morisson M."/>
            <person name="Kaiser P."/>
            <person name="Griffin D.K."/>
            <person name="Rao M."/>
            <person name="Pitel F."/>
            <person name="Wang J."/>
            <person name="Li N."/>
        </authorList>
    </citation>
    <scope>NUCLEOTIDE SEQUENCE [LARGE SCALE GENOMIC DNA]</scope>
</reference>
<proteinExistence type="predicted"/>
<name>R0KZ52_ANAPL</name>
<gene>
    <name evidence="2" type="ORF">Anapl_14494</name>
</gene>
<evidence type="ECO:0000313" key="3">
    <source>
        <dbReference type="Proteomes" id="UP000296049"/>
    </source>
</evidence>
<protein>
    <submittedName>
        <fullName evidence="2">Uncharacterized protein</fullName>
    </submittedName>
</protein>
<sequence>MEAARRPRYFAAQPPYVLPQADFAGVVAQVAGLSRELSVPLEKERLLRRVPAKGVTNASGGEGAEGSCQREVPPRGLVRLPNAELKKCTIPLRSQGKYSTSAPDPPEADVQKTPAAADSALSEGKAGVLGLQGKQLLARRLCWMLHPFPSAPCLLSAVSKYAVLLADANVPDGIVKSAN</sequence>
<feature type="region of interest" description="Disordered" evidence="1">
    <location>
        <begin position="50"/>
        <end position="75"/>
    </location>
</feature>
<keyword evidence="3" id="KW-1185">Reference proteome</keyword>
<organism evidence="2 3">
    <name type="scientific">Anas platyrhynchos</name>
    <name type="common">Mallard</name>
    <name type="synonym">Anas boschas</name>
    <dbReference type="NCBI Taxonomy" id="8839"/>
    <lineage>
        <taxon>Eukaryota</taxon>
        <taxon>Metazoa</taxon>
        <taxon>Chordata</taxon>
        <taxon>Craniata</taxon>
        <taxon>Vertebrata</taxon>
        <taxon>Euteleostomi</taxon>
        <taxon>Archelosauria</taxon>
        <taxon>Archosauria</taxon>
        <taxon>Dinosauria</taxon>
        <taxon>Saurischia</taxon>
        <taxon>Theropoda</taxon>
        <taxon>Coelurosauria</taxon>
        <taxon>Aves</taxon>
        <taxon>Neognathae</taxon>
        <taxon>Galloanserae</taxon>
        <taxon>Anseriformes</taxon>
        <taxon>Anatidae</taxon>
        <taxon>Anatinae</taxon>
        <taxon>Anas</taxon>
    </lineage>
</organism>
<accession>R0KZ52</accession>
<dbReference type="Proteomes" id="UP000296049">
    <property type="component" value="Unassembled WGS sequence"/>
</dbReference>
<dbReference type="AlphaFoldDB" id="R0KZ52"/>
<feature type="region of interest" description="Disordered" evidence="1">
    <location>
        <begin position="94"/>
        <end position="117"/>
    </location>
</feature>